<accession>A0A8H6Z2C8</accession>
<sequence>MFPSVAVILLSLSISAYAVQIRSQNHAFVAAGIQGCIAVAENADGEPLIIHNCNTEDLANQDWEVEFSTVSGSLVGPQQIKVFGDKCIDVKDGVNGDGTKLHIWTCAAGNTNQMWTRVTSDTTFQWSGTNKCIDLTDGKITDGNVLQLWDCDGASQNQLWQGDPNPDTVETVHVIGGNNTPNEGGPWCMVAESNTNGAEVALVACAKTDFFPNGNLTWVVPTVPLTGQFKTFNSKCLDVKDGSTANGAKLQIWDCAVGNTNQLFSMTDINIKWAGSNKCVDLPNFNSSNGNPLQLWDCTNNDLSQNWFATRL</sequence>
<dbReference type="Proteomes" id="UP000620124">
    <property type="component" value="Unassembled WGS sequence"/>
</dbReference>
<organism evidence="3 4">
    <name type="scientific">Mycena venus</name>
    <dbReference type="NCBI Taxonomy" id="2733690"/>
    <lineage>
        <taxon>Eukaryota</taxon>
        <taxon>Fungi</taxon>
        <taxon>Dikarya</taxon>
        <taxon>Basidiomycota</taxon>
        <taxon>Agaricomycotina</taxon>
        <taxon>Agaricomycetes</taxon>
        <taxon>Agaricomycetidae</taxon>
        <taxon>Agaricales</taxon>
        <taxon>Marasmiineae</taxon>
        <taxon>Mycenaceae</taxon>
        <taxon>Mycena</taxon>
    </lineage>
</organism>
<feature type="domain" description="Ricin B lectin" evidence="2">
    <location>
        <begin position="170"/>
        <end position="310"/>
    </location>
</feature>
<dbReference type="InterPro" id="IPR035992">
    <property type="entry name" value="Ricin_B-like_lectins"/>
</dbReference>
<evidence type="ECO:0000313" key="3">
    <source>
        <dbReference type="EMBL" id="KAF7369659.1"/>
    </source>
</evidence>
<dbReference type="PROSITE" id="PS50818">
    <property type="entry name" value="INTEIN_C_TER"/>
    <property type="match status" value="1"/>
</dbReference>
<feature type="domain" description="Ricin B lectin" evidence="2">
    <location>
        <begin position="25"/>
        <end position="163"/>
    </location>
</feature>
<proteinExistence type="predicted"/>
<evidence type="ECO:0000313" key="4">
    <source>
        <dbReference type="Proteomes" id="UP000620124"/>
    </source>
</evidence>
<feature type="signal peptide" evidence="1">
    <location>
        <begin position="1"/>
        <end position="18"/>
    </location>
</feature>
<dbReference type="Gene3D" id="2.80.10.50">
    <property type="match status" value="2"/>
</dbReference>
<dbReference type="SUPFAM" id="SSF50370">
    <property type="entry name" value="Ricin B-like lectins"/>
    <property type="match status" value="2"/>
</dbReference>
<evidence type="ECO:0000259" key="2">
    <source>
        <dbReference type="SMART" id="SM00458"/>
    </source>
</evidence>
<protein>
    <recommendedName>
        <fullName evidence="2">Ricin B lectin domain-containing protein</fullName>
    </recommendedName>
</protein>
<feature type="chain" id="PRO_5034602739" description="Ricin B lectin domain-containing protein" evidence="1">
    <location>
        <begin position="19"/>
        <end position="312"/>
    </location>
</feature>
<evidence type="ECO:0000256" key="1">
    <source>
        <dbReference type="SAM" id="SignalP"/>
    </source>
</evidence>
<name>A0A8H6Z2C8_9AGAR</name>
<dbReference type="SMART" id="SM00458">
    <property type="entry name" value="RICIN"/>
    <property type="match status" value="2"/>
</dbReference>
<dbReference type="CDD" id="cd00161">
    <property type="entry name" value="beta-trefoil_Ricin-like"/>
    <property type="match status" value="2"/>
</dbReference>
<gene>
    <name evidence="3" type="ORF">MVEN_00296900</name>
</gene>
<keyword evidence="4" id="KW-1185">Reference proteome</keyword>
<dbReference type="OrthoDB" id="6770063at2759"/>
<keyword evidence="1" id="KW-0732">Signal</keyword>
<dbReference type="EMBL" id="JACAZI010000002">
    <property type="protein sequence ID" value="KAF7369659.1"/>
    <property type="molecule type" value="Genomic_DNA"/>
</dbReference>
<comment type="caution">
    <text evidence="3">The sequence shown here is derived from an EMBL/GenBank/DDBJ whole genome shotgun (WGS) entry which is preliminary data.</text>
</comment>
<dbReference type="Pfam" id="PF00652">
    <property type="entry name" value="Ricin_B_lectin"/>
    <property type="match status" value="2"/>
</dbReference>
<dbReference type="PROSITE" id="PS50231">
    <property type="entry name" value="RICIN_B_LECTIN"/>
    <property type="match status" value="2"/>
</dbReference>
<reference evidence="3" key="1">
    <citation type="submission" date="2020-05" db="EMBL/GenBank/DDBJ databases">
        <title>Mycena genomes resolve the evolution of fungal bioluminescence.</title>
        <authorList>
            <person name="Tsai I.J."/>
        </authorList>
    </citation>
    <scope>NUCLEOTIDE SEQUENCE</scope>
    <source>
        <strain evidence="3">CCC161011</strain>
    </source>
</reference>
<dbReference type="InterPro" id="IPR030934">
    <property type="entry name" value="Intein_C"/>
</dbReference>
<dbReference type="InterPro" id="IPR000772">
    <property type="entry name" value="Ricin_B_lectin"/>
</dbReference>
<dbReference type="AlphaFoldDB" id="A0A8H6Z2C8"/>